<comment type="catalytic activity">
    <reaction evidence="6">
        <text>a (3R)-hydroxyacyl-[ACP] + UDP-N-acetyl-alpha-D-glucosamine = a UDP-3-O-[(3R)-3-hydroxyacyl]-N-acetyl-alpha-D-glucosamine + holo-[ACP]</text>
        <dbReference type="Rhea" id="RHEA:67812"/>
        <dbReference type="Rhea" id="RHEA-COMP:9685"/>
        <dbReference type="Rhea" id="RHEA-COMP:9945"/>
        <dbReference type="ChEBI" id="CHEBI:57705"/>
        <dbReference type="ChEBI" id="CHEBI:64479"/>
        <dbReference type="ChEBI" id="CHEBI:78827"/>
        <dbReference type="ChEBI" id="CHEBI:173225"/>
        <dbReference type="EC" id="2.3.1.129"/>
    </reaction>
</comment>
<comment type="pathway">
    <text evidence="6">Glycolipid biosynthesis; lipid IV(A) biosynthesis; lipid IV(A) from (3R)-3-hydroxytetradecanoyl-[acyl-carrier-protein] and UDP-N-acetyl-alpha-D-glucosamine: step 1/6.</text>
</comment>
<dbReference type="PANTHER" id="PTHR43480">
    <property type="entry name" value="ACYL-[ACYL-CARRIER-PROTEIN]--UDP-N-ACETYLGLUCOSAMINE O-ACYLTRANSFERASE"/>
    <property type="match status" value="1"/>
</dbReference>
<dbReference type="EC" id="2.3.1.129" evidence="6"/>
<keyword evidence="5 6" id="KW-0012">Acyltransferase</keyword>
<dbReference type="UniPathway" id="UPA00359">
    <property type="reaction ID" value="UER00477"/>
</dbReference>
<dbReference type="Gene3D" id="1.20.1180.10">
    <property type="entry name" value="Udp N-acetylglucosamine O-acyltransferase, C-terminal domain"/>
    <property type="match status" value="1"/>
</dbReference>
<dbReference type="CDD" id="cd03351">
    <property type="entry name" value="LbH_UDP-GlcNAc_AT"/>
    <property type="match status" value="1"/>
</dbReference>
<keyword evidence="6" id="KW-0677">Repeat</keyword>
<dbReference type="Proteomes" id="UP000243180">
    <property type="component" value="Chromosome"/>
</dbReference>
<keyword evidence="2 6" id="KW-0441">Lipid A biosynthesis</keyword>
<proteinExistence type="inferred from homology"/>
<dbReference type="NCBIfam" id="TIGR01852">
    <property type="entry name" value="lipid_A_lpxA"/>
    <property type="match status" value="1"/>
</dbReference>
<gene>
    <name evidence="6" type="primary">lpxA</name>
    <name evidence="8" type="ORF">SCL_1626</name>
</gene>
<sequence length="255" mass="27733">MIHPLAIVDPGAKIGKDVQIGAFSIIGAGVEIGSGTWIGPHVVINGPTRIGSDNRIYQFSSLGEGPQHLGYKGEPTRLEIGDRNIIREYCTFNRGTTGGGGVTRLGHDNFIMAYCHLAHDCQVGNRTIFANGTSLAGHVHVEDQVIFGGFTMIHQFCRVGAHAMTGISTVTFKDIPPYLLVAGNTAVPHGLNVRGLKRRNFSEQSIEALRQAYKLVYKSGLRLSEATEQLAQAATNPEVRHFLDFIKQSERGIVR</sequence>
<dbReference type="GO" id="GO:0009245">
    <property type="term" value="P:lipid A biosynthetic process"/>
    <property type="evidence" value="ECO:0007669"/>
    <property type="project" value="UniProtKB-UniRule"/>
</dbReference>
<evidence type="ECO:0000259" key="7">
    <source>
        <dbReference type="Pfam" id="PF13720"/>
    </source>
</evidence>
<comment type="subcellular location">
    <subcellularLocation>
        <location evidence="6">Cytoplasm</location>
    </subcellularLocation>
</comment>
<evidence type="ECO:0000313" key="9">
    <source>
        <dbReference type="Proteomes" id="UP000243180"/>
    </source>
</evidence>
<evidence type="ECO:0000313" key="8">
    <source>
        <dbReference type="EMBL" id="BAV33931.1"/>
    </source>
</evidence>
<name>A0A1B4XGJ4_9GAMM</name>
<dbReference type="EMBL" id="AP014879">
    <property type="protein sequence ID" value="BAV33931.1"/>
    <property type="molecule type" value="Genomic_DNA"/>
</dbReference>
<keyword evidence="6" id="KW-0963">Cytoplasm</keyword>
<dbReference type="InterPro" id="IPR001451">
    <property type="entry name" value="Hexapep"/>
</dbReference>
<dbReference type="HAMAP" id="MF_00387">
    <property type="entry name" value="LpxA"/>
    <property type="match status" value="1"/>
</dbReference>
<keyword evidence="9" id="KW-1185">Reference proteome</keyword>
<dbReference type="GO" id="GO:0008780">
    <property type="term" value="F:acyl-[acyl-carrier-protein]-UDP-N-acetylglucosamine O-acyltransferase activity"/>
    <property type="evidence" value="ECO:0007669"/>
    <property type="project" value="UniProtKB-UniRule"/>
</dbReference>
<dbReference type="InterPro" id="IPR037157">
    <property type="entry name" value="Acetyltransf_C_sf"/>
</dbReference>
<dbReference type="Pfam" id="PF13720">
    <property type="entry name" value="Acetyltransf_11"/>
    <property type="match status" value="1"/>
</dbReference>
<dbReference type="FunCoup" id="A0A1B4XGJ4">
    <property type="interactions" value="440"/>
</dbReference>
<dbReference type="Pfam" id="PF00132">
    <property type="entry name" value="Hexapep"/>
    <property type="match status" value="2"/>
</dbReference>
<evidence type="ECO:0000256" key="1">
    <source>
        <dbReference type="ARBA" id="ARBA00022516"/>
    </source>
</evidence>
<comment type="similarity">
    <text evidence="6">Belongs to the transferase hexapeptide repeat family. LpxA subfamily.</text>
</comment>
<dbReference type="SUPFAM" id="SSF51161">
    <property type="entry name" value="Trimeric LpxA-like enzymes"/>
    <property type="match status" value="1"/>
</dbReference>
<organism evidence="8 9">
    <name type="scientific">Sulfuricaulis limicola</name>
    <dbReference type="NCBI Taxonomy" id="1620215"/>
    <lineage>
        <taxon>Bacteria</taxon>
        <taxon>Pseudomonadati</taxon>
        <taxon>Pseudomonadota</taxon>
        <taxon>Gammaproteobacteria</taxon>
        <taxon>Acidiferrobacterales</taxon>
        <taxon>Acidiferrobacteraceae</taxon>
        <taxon>Sulfuricaulis</taxon>
    </lineage>
</organism>
<dbReference type="PIRSF" id="PIRSF000456">
    <property type="entry name" value="UDP-GlcNAc_acltr"/>
    <property type="match status" value="1"/>
</dbReference>
<dbReference type="GO" id="GO:0005737">
    <property type="term" value="C:cytoplasm"/>
    <property type="evidence" value="ECO:0007669"/>
    <property type="project" value="UniProtKB-SubCell"/>
</dbReference>
<keyword evidence="3 6" id="KW-0808">Transferase</keyword>
<dbReference type="KEGG" id="slim:SCL_1626"/>
<evidence type="ECO:0000256" key="6">
    <source>
        <dbReference type="HAMAP-Rule" id="MF_00387"/>
    </source>
</evidence>
<dbReference type="GO" id="GO:0016020">
    <property type="term" value="C:membrane"/>
    <property type="evidence" value="ECO:0007669"/>
    <property type="project" value="GOC"/>
</dbReference>
<dbReference type="PANTHER" id="PTHR43480:SF1">
    <property type="entry name" value="ACYL-[ACYL-CARRIER-PROTEIN]--UDP-N-ACETYLGLUCOSAMINE O-ACYLTRANSFERASE, MITOCHONDRIAL-RELATED"/>
    <property type="match status" value="1"/>
</dbReference>
<dbReference type="InterPro" id="IPR011004">
    <property type="entry name" value="Trimer_LpxA-like_sf"/>
</dbReference>
<comment type="subunit">
    <text evidence="6">Homotrimer.</text>
</comment>
<evidence type="ECO:0000256" key="3">
    <source>
        <dbReference type="ARBA" id="ARBA00022679"/>
    </source>
</evidence>
<keyword evidence="4 6" id="KW-0443">Lipid metabolism</keyword>
<keyword evidence="1 6" id="KW-0444">Lipid biosynthesis</keyword>
<dbReference type="RefSeq" id="WP_096360734.1">
    <property type="nucleotide sequence ID" value="NZ_AP014879.1"/>
</dbReference>
<dbReference type="Gene3D" id="2.160.10.10">
    <property type="entry name" value="Hexapeptide repeat proteins"/>
    <property type="match status" value="1"/>
</dbReference>
<dbReference type="OrthoDB" id="9807278at2"/>
<evidence type="ECO:0000256" key="2">
    <source>
        <dbReference type="ARBA" id="ARBA00022556"/>
    </source>
</evidence>
<dbReference type="InterPro" id="IPR010137">
    <property type="entry name" value="Lipid_A_LpxA"/>
</dbReference>
<reference evidence="8 9" key="1">
    <citation type="submission" date="2015-05" db="EMBL/GenBank/DDBJ databases">
        <title>Complete genome sequence of a sulfur-oxidizing gammaproteobacterium strain HA5.</title>
        <authorList>
            <person name="Miura A."/>
            <person name="Kojima H."/>
            <person name="Fukui M."/>
        </authorList>
    </citation>
    <scope>NUCLEOTIDE SEQUENCE [LARGE SCALE GENOMIC DNA]</scope>
    <source>
        <strain evidence="8 9">HA5</strain>
    </source>
</reference>
<comment type="function">
    <text evidence="6">Involved in the biosynthesis of lipid A, a phosphorylated glycolipid that anchors the lipopolysaccharide to the outer membrane of the cell.</text>
</comment>
<evidence type="ECO:0000256" key="4">
    <source>
        <dbReference type="ARBA" id="ARBA00023098"/>
    </source>
</evidence>
<accession>A0A1B4XGJ4</accession>
<protein>
    <recommendedName>
        <fullName evidence="6">Acyl-[acyl-carrier-protein]--UDP-N-acetylglucosamine O-acyltransferase</fullName>
        <shortName evidence="6">UDP-N-acetylglucosamine acyltransferase</shortName>
        <ecNumber evidence="6">2.3.1.129</ecNumber>
    </recommendedName>
</protein>
<dbReference type="AlphaFoldDB" id="A0A1B4XGJ4"/>
<evidence type="ECO:0000256" key="5">
    <source>
        <dbReference type="ARBA" id="ARBA00023315"/>
    </source>
</evidence>
<dbReference type="NCBIfam" id="NF003657">
    <property type="entry name" value="PRK05289.1"/>
    <property type="match status" value="1"/>
</dbReference>
<dbReference type="InParanoid" id="A0A1B4XGJ4"/>
<feature type="domain" description="UDP N-acetylglucosamine O-acyltransferase C-terminal" evidence="7">
    <location>
        <begin position="174"/>
        <end position="254"/>
    </location>
</feature>
<dbReference type="InterPro" id="IPR029098">
    <property type="entry name" value="Acetyltransf_C"/>
</dbReference>